<dbReference type="Gene3D" id="1.10.599.10">
    <property type="entry name" value="Aldehyde Ferredoxin Oxidoreductase Protein, subunit A, domain 3"/>
    <property type="match status" value="1"/>
</dbReference>
<dbReference type="Gene3D" id="3.60.9.10">
    <property type="entry name" value="Aldehyde ferredoxin oxidoreductase, N-terminal domain"/>
    <property type="match status" value="1"/>
</dbReference>
<keyword evidence="12" id="KW-1185">Reference proteome</keyword>
<evidence type="ECO:0000256" key="7">
    <source>
        <dbReference type="ARBA" id="ARBA00023014"/>
    </source>
</evidence>
<dbReference type="eggNOG" id="COG2414">
    <property type="taxonomic scope" value="Bacteria"/>
</dbReference>
<dbReference type="Pfam" id="PF02730">
    <property type="entry name" value="AFOR_N"/>
    <property type="match status" value="1"/>
</dbReference>
<keyword evidence="3" id="KW-0004">4Fe-4S</keyword>
<dbReference type="Pfam" id="PF01314">
    <property type="entry name" value="AFOR_C"/>
    <property type="match status" value="1"/>
</dbReference>
<keyword evidence="4" id="KW-0479">Metal-binding</keyword>
<feature type="domain" description="Aldehyde ferredoxin oxidoreductase N-terminal" evidence="10">
    <location>
        <begin position="4"/>
        <end position="205"/>
    </location>
</feature>
<dbReference type="InterPro" id="IPR036503">
    <property type="entry name" value="Ald_Fedxn_OxRdtase_N_sf"/>
</dbReference>
<dbReference type="HOGENOM" id="CLU_020364_1_0_0"/>
<dbReference type="Proteomes" id="UP000005868">
    <property type="component" value="Chromosome"/>
</dbReference>
<dbReference type="OrthoDB" id="9763894at2"/>
<comment type="cofactor">
    <cofactor evidence="8">
        <name>tungstopterin</name>
        <dbReference type="ChEBI" id="CHEBI:30402"/>
    </cofactor>
</comment>
<organism evidence="11 12">
    <name type="scientific">Thermovirga lienii (strain ATCC BAA-1197 / DSM 17291 / Cas60314)</name>
    <dbReference type="NCBI Taxonomy" id="580340"/>
    <lineage>
        <taxon>Bacteria</taxon>
        <taxon>Thermotogati</taxon>
        <taxon>Synergistota</taxon>
        <taxon>Synergistia</taxon>
        <taxon>Synergistales</taxon>
        <taxon>Thermovirgaceae</taxon>
        <taxon>Thermovirga</taxon>
    </lineage>
</organism>
<dbReference type="InterPro" id="IPR036021">
    <property type="entry name" value="Tungsten_al_ferr_oxy-like_C"/>
</dbReference>
<proteinExistence type="inferred from homology"/>
<dbReference type="InterPro" id="IPR013985">
    <property type="entry name" value="Ald_Fedxn_OxRdtase_dom3"/>
</dbReference>
<dbReference type="SUPFAM" id="SSF48310">
    <property type="entry name" value="Aldehyde ferredoxin oxidoreductase, C-terminal domains"/>
    <property type="match status" value="1"/>
</dbReference>
<reference evidence="12" key="1">
    <citation type="submission" date="2011-10" db="EMBL/GenBank/DDBJ databases">
        <title>The complete genome of chromosome of Thermovirga lienii DSM 17291.</title>
        <authorList>
            <consortium name="US DOE Joint Genome Institute (JGI-PGF)"/>
            <person name="Lucas S."/>
            <person name="Copeland A."/>
            <person name="Lapidus A."/>
            <person name="Glavina del Rio T."/>
            <person name="Dalin E."/>
            <person name="Tice H."/>
            <person name="Bruce D."/>
            <person name="Goodwin L."/>
            <person name="Pitluck S."/>
            <person name="Peters L."/>
            <person name="Mikhailova N."/>
            <person name="Saunders E."/>
            <person name="Kyrpides N."/>
            <person name="Mavromatis K."/>
            <person name="Ivanova N."/>
            <person name="Last F.I."/>
            <person name="Brettin T."/>
            <person name="Detter J.C."/>
            <person name="Han C."/>
            <person name="Larimer F."/>
            <person name="Land M."/>
            <person name="Hauser L."/>
            <person name="Markowitz V."/>
            <person name="Cheng J.-F."/>
            <person name="Hugenholtz P."/>
            <person name="Woyke T."/>
            <person name="Wu D."/>
            <person name="Spring S."/>
            <person name="Schroeder M."/>
            <person name="Brambilla E.-M."/>
            <person name="Klenk H.-P."/>
            <person name="Eisen J.A."/>
        </authorList>
    </citation>
    <scope>NUCLEOTIDE SEQUENCE [LARGE SCALE GENOMIC DNA]</scope>
    <source>
        <strain evidence="12">ATCC BAA-1197 / DSM 17291 / Cas60314</strain>
    </source>
</reference>
<dbReference type="SMART" id="SM00790">
    <property type="entry name" value="AFOR_N"/>
    <property type="match status" value="1"/>
</dbReference>
<keyword evidence="6" id="KW-0408">Iron</keyword>
<evidence type="ECO:0000256" key="1">
    <source>
        <dbReference type="ARBA" id="ARBA00001966"/>
    </source>
</evidence>
<dbReference type="AlphaFoldDB" id="G7V7Y8"/>
<dbReference type="GO" id="GO:0046872">
    <property type="term" value="F:metal ion binding"/>
    <property type="evidence" value="ECO:0007669"/>
    <property type="project" value="UniProtKB-KW"/>
</dbReference>
<dbReference type="EC" id="1.2.7.5" evidence="11"/>
<accession>G7V7Y8</accession>
<dbReference type="PANTHER" id="PTHR30038:SF7">
    <property type="entry name" value="TUNGSTEN-CONTAINING GLYCERALDEHYDE-3-PHOSPHATE:FERREDOXIN OXIDOREDUCTASE"/>
    <property type="match status" value="1"/>
</dbReference>
<evidence type="ECO:0000313" key="12">
    <source>
        <dbReference type="Proteomes" id="UP000005868"/>
    </source>
</evidence>
<feature type="region of interest" description="Disordered" evidence="9">
    <location>
        <begin position="622"/>
        <end position="645"/>
    </location>
</feature>
<evidence type="ECO:0000256" key="4">
    <source>
        <dbReference type="ARBA" id="ARBA00022723"/>
    </source>
</evidence>
<evidence type="ECO:0000313" key="11">
    <source>
        <dbReference type="EMBL" id="AER66224.1"/>
    </source>
</evidence>
<dbReference type="InterPro" id="IPR001203">
    <property type="entry name" value="OxRdtase_Ald_Fedxn_C"/>
</dbReference>
<sequence>MNGWNGKALWVDLTNRQITVNQIDKEVLKNFIGGRGLNDWVLYNHIRPGIDPLSPDNLLCLAVGPLTGTNLSSTSRIHVSTLSPLTGILGDGNGGGSFALALKRAGFDQVVFTGASDTPVALIIDGEDVLLIEAAYLKGTSTWEKTDILKERLGKDFSVAAIGQAGENLVRFASIMFDKHNSAARGSGAVMGSKNLMAVAARGKSKTGISDPSAFEELAKADRDYLMNDPFQRDVVAKIGTHVGMIRWYPGFRNNEKYLAPEEAPEELLPESLKKYEVGRTACASCVVPCKDVFQIPDGPYKGEIGKAMEHECIHCLGTNSGITDPIAIMTMENLADKYGMCVIGLGNAIAFVKDLYNRGIIGKEDTGGLDLSWENAEAQIELIHQIALRQGFGNLVAEGLYNIAKIIGPQSMPFCYHVKGLSRGHFPAGIFSLAHATSTRGADHLRGRSWAFGENDPELWPELIQKGYIPEEDPVKTLFIAERAVTLTDMIGRCKGAVNNWVSAVPLVFKYPLLDGLARLLSAVTGEDYSERDLEEASDRVYLLEMAFNARQGIRRKDDRFPVKWDMIGTKEAEEEKTKHDKMLDAYYKLRGCDPNTGLPQREAMERLKLEKEAERLYSEDTLDSWDGPQLWPLDKYPSGTRRA</sequence>
<dbReference type="InterPro" id="IPR051919">
    <property type="entry name" value="W-dependent_AOR"/>
</dbReference>
<dbReference type="GO" id="GO:0033726">
    <property type="term" value="F:aldehyde ferredoxin oxidoreductase activity"/>
    <property type="evidence" value="ECO:0007669"/>
    <property type="project" value="UniProtKB-EC"/>
</dbReference>
<dbReference type="PANTHER" id="PTHR30038">
    <property type="entry name" value="ALDEHYDE FERREDOXIN OXIDOREDUCTASE"/>
    <property type="match status" value="1"/>
</dbReference>
<evidence type="ECO:0000256" key="9">
    <source>
        <dbReference type="SAM" id="MobiDB-lite"/>
    </source>
</evidence>
<dbReference type="EMBL" id="CP003096">
    <property type="protein sequence ID" value="AER66224.1"/>
    <property type="molecule type" value="Genomic_DNA"/>
</dbReference>
<evidence type="ECO:0000256" key="2">
    <source>
        <dbReference type="ARBA" id="ARBA00011032"/>
    </source>
</evidence>
<reference evidence="11 12" key="2">
    <citation type="journal article" date="2012" name="Stand. Genomic Sci.">
        <title>Genome sequence of the moderately thermophilic, amino-acid-degrading and sulfur-reducing bacterium Thermovirga lienii type strain (Cas60314(T)).</title>
        <authorList>
            <person name="Goker M."/>
            <person name="Saunders E."/>
            <person name="Lapidus A."/>
            <person name="Nolan M."/>
            <person name="Lucas S."/>
            <person name="Hammon N."/>
            <person name="Deshpande S."/>
            <person name="Cheng J.F."/>
            <person name="Han C."/>
            <person name="Tapia R."/>
            <person name="Goodwin L.A."/>
            <person name="Pitluck S."/>
            <person name="Liolios K."/>
            <person name="Mavromatis K."/>
            <person name="Pagani I."/>
            <person name="Ivanova N."/>
            <person name="Mikhailova N."/>
            <person name="Pati A."/>
            <person name="Chen A."/>
            <person name="Palaniappan K."/>
            <person name="Land M."/>
            <person name="Chang Y.J."/>
            <person name="Jeffries C.D."/>
            <person name="Brambilla E.M."/>
            <person name="Rohde M."/>
            <person name="Spring S."/>
            <person name="Detter J.C."/>
            <person name="Woyke T."/>
            <person name="Bristow J."/>
            <person name="Eisen J.A."/>
            <person name="Markowitz V."/>
            <person name="Hugenholtz P."/>
            <person name="Kyrpides N.C."/>
            <person name="Klenk H.P."/>
        </authorList>
    </citation>
    <scope>NUCLEOTIDE SEQUENCE [LARGE SCALE GENOMIC DNA]</scope>
    <source>
        <strain evidence="12">ATCC BAA-1197 / DSM 17291 / Cas60314</strain>
    </source>
</reference>
<dbReference type="SUPFAM" id="SSF56228">
    <property type="entry name" value="Aldehyde ferredoxin oxidoreductase, N-terminal domain"/>
    <property type="match status" value="1"/>
</dbReference>
<dbReference type="InterPro" id="IPR013984">
    <property type="entry name" value="Ald_Fedxn_OxRdtase_dom2"/>
</dbReference>
<evidence type="ECO:0000256" key="8">
    <source>
        <dbReference type="ARBA" id="ARBA00049934"/>
    </source>
</evidence>
<gene>
    <name evidence="11" type="ordered locus">Tlie_0489</name>
</gene>
<evidence type="ECO:0000259" key="10">
    <source>
        <dbReference type="SMART" id="SM00790"/>
    </source>
</evidence>
<comment type="cofactor">
    <cofactor evidence="1">
        <name>[4Fe-4S] cluster</name>
        <dbReference type="ChEBI" id="CHEBI:49883"/>
    </cofactor>
</comment>
<dbReference type="InterPro" id="IPR013983">
    <property type="entry name" value="Ald_Fedxn_OxRdtase_N"/>
</dbReference>
<dbReference type="STRING" id="580340.Tlie_0489"/>
<dbReference type="KEGG" id="tli:Tlie_0489"/>
<protein>
    <submittedName>
        <fullName evidence="11">Aldehyde ferredoxin oxidoreductase</fullName>
        <ecNumber evidence="11">1.2.7.5</ecNumber>
    </submittedName>
</protein>
<dbReference type="GO" id="GO:0009055">
    <property type="term" value="F:electron transfer activity"/>
    <property type="evidence" value="ECO:0007669"/>
    <property type="project" value="InterPro"/>
</dbReference>
<dbReference type="GO" id="GO:0051539">
    <property type="term" value="F:4 iron, 4 sulfur cluster binding"/>
    <property type="evidence" value="ECO:0007669"/>
    <property type="project" value="UniProtKB-KW"/>
</dbReference>
<evidence type="ECO:0000256" key="5">
    <source>
        <dbReference type="ARBA" id="ARBA00023002"/>
    </source>
</evidence>
<evidence type="ECO:0000256" key="6">
    <source>
        <dbReference type="ARBA" id="ARBA00023004"/>
    </source>
</evidence>
<comment type="similarity">
    <text evidence="2">Belongs to the AOR/FOR family.</text>
</comment>
<keyword evidence="7" id="KW-0411">Iron-sulfur</keyword>
<evidence type="ECO:0000256" key="3">
    <source>
        <dbReference type="ARBA" id="ARBA00022485"/>
    </source>
</evidence>
<keyword evidence="5 11" id="KW-0560">Oxidoreductase</keyword>
<dbReference type="Gene3D" id="1.10.569.10">
    <property type="entry name" value="Aldehyde Ferredoxin Oxidoreductase Protein, subunit A, domain 2"/>
    <property type="match status" value="1"/>
</dbReference>
<name>G7V7Y8_THELD</name>